<dbReference type="RefSeq" id="WP_188893453.1">
    <property type="nucleotide sequence ID" value="NZ_BMMZ01000001.1"/>
</dbReference>
<reference evidence="2" key="1">
    <citation type="journal article" date="2014" name="Int. J. Syst. Evol. Microbiol.">
        <title>Complete genome sequence of Corynebacterium casei LMG S-19264T (=DSM 44701T), isolated from a smear-ripened cheese.</title>
        <authorList>
            <consortium name="US DOE Joint Genome Institute (JGI-PGF)"/>
            <person name="Walter F."/>
            <person name="Albersmeier A."/>
            <person name="Kalinowski J."/>
            <person name="Ruckert C."/>
        </authorList>
    </citation>
    <scope>NUCLEOTIDE SEQUENCE</scope>
    <source>
        <strain evidence="2">CGMCC 4.7306</strain>
    </source>
</reference>
<evidence type="ECO:0000313" key="3">
    <source>
        <dbReference type="Proteomes" id="UP000613840"/>
    </source>
</evidence>
<proteinExistence type="predicted"/>
<reference evidence="2" key="2">
    <citation type="submission" date="2020-09" db="EMBL/GenBank/DDBJ databases">
        <authorList>
            <person name="Sun Q."/>
            <person name="Zhou Y."/>
        </authorList>
    </citation>
    <scope>NUCLEOTIDE SEQUENCE</scope>
    <source>
        <strain evidence="2">CGMCC 4.7306</strain>
    </source>
</reference>
<accession>A0A917S0G9</accession>
<organism evidence="2 3">
    <name type="scientific">Microlunatus endophyticus</name>
    <dbReference type="NCBI Taxonomy" id="1716077"/>
    <lineage>
        <taxon>Bacteria</taxon>
        <taxon>Bacillati</taxon>
        <taxon>Actinomycetota</taxon>
        <taxon>Actinomycetes</taxon>
        <taxon>Propionibacteriales</taxon>
        <taxon>Propionibacteriaceae</taxon>
        <taxon>Microlunatus</taxon>
    </lineage>
</organism>
<evidence type="ECO:0000313" key="2">
    <source>
        <dbReference type="EMBL" id="GGL48863.1"/>
    </source>
</evidence>
<keyword evidence="1" id="KW-0472">Membrane</keyword>
<comment type="caution">
    <text evidence="2">The sequence shown here is derived from an EMBL/GenBank/DDBJ whole genome shotgun (WGS) entry which is preliminary data.</text>
</comment>
<feature type="transmembrane region" description="Helical" evidence="1">
    <location>
        <begin position="67"/>
        <end position="92"/>
    </location>
</feature>
<keyword evidence="3" id="KW-1185">Reference proteome</keyword>
<dbReference type="EMBL" id="BMMZ01000001">
    <property type="protein sequence ID" value="GGL48863.1"/>
    <property type="molecule type" value="Genomic_DNA"/>
</dbReference>
<gene>
    <name evidence="2" type="ORF">GCM10011575_03610</name>
</gene>
<feature type="transmembrane region" description="Helical" evidence="1">
    <location>
        <begin position="38"/>
        <end position="61"/>
    </location>
</feature>
<dbReference type="AlphaFoldDB" id="A0A917S0G9"/>
<protein>
    <recommendedName>
        <fullName evidence="4">Sulfate permease</fullName>
    </recommendedName>
</protein>
<keyword evidence="1" id="KW-1133">Transmembrane helix</keyword>
<keyword evidence="1" id="KW-0812">Transmembrane</keyword>
<evidence type="ECO:0008006" key="4">
    <source>
        <dbReference type="Google" id="ProtNLM"/>
    </source>
</evidence>
<name>A0A917S0G9_9ACTN</name>
<evidence type="ECO:0000256" key="1">
    <source>
        <dbReference type="SAM" id="Phobius"/>
    </source>
</evidence>
<dbReference type="Proteomes" id="UP000613840">
    <property type="component" value="Unassembled WGS sequence"/>
</dbReference>
<sequence length="133" mass="14774">MIFAASWALSSRLYGLAQRFCPSNIVLRRVHTRSGIKWGPLVGLAGIAVYGLLMVATGTIIRDGGPGWVNLFFIVGFWNTCRFTFLIPTSIVRLLRVRHQEKVLLRDWQRTHPADPDAAAARMDARVPAAQAS</sequence>